<dbReference type="CDD" id="cd00761">
    <property type="entry name" value="Glyco_tranf_GTA_type"/>
    <property type="match status" value="1"/>
</dbReference>
<sequence length="814" mass="93501">MKKKINCFIPFGNPKDTIQTVKELQASELVNKIYLLSADTNKECLPGCECLLINGLYSTSTIKTIADNADDASYLLLYTKQTPLKLGLYALERMTQIIQSSSENAMVYADHYQLVDGVLKQAPVIDYQQGSLRDDFDFGSVLLFNSEIFTLASSILEETVFQYAAFYEMRLMLGNLFQIIHINEFLYTEIETDTRKSGEKQFDYVNPKNREVQIEMEKVCIKHLKEINAYVRPSSRTVNLDREAFEFEASVIIPVRNRIRTIRDAVNSALSQQTTFPFNVIVIDNHSTDGTTEALQEFSADNRLIHIIPQENDLGIGGCWNVGVHHEKCGKFAVQLDSDDLYKDEHTLQKIVDTFYQQNCAMVIGTYLMTDFQMNEIAPGVIDHKEWTVEDGPNNALRINGLGAPRAFYTPILRKIKFPNTSYGEDYAIGLSISREYTIGRIYDVIYLCRRWEGNSDAALDIEKINRNNFYKDSIRTWELQARIRMHSIDESFQRLVNEMIEKQKKDWKLAKKNYKELEQNLKKEKTLELKLGGDTKRVRFFPNPQRAISTMAQTDSQSIQERPCFLCNDNRPAEQTSLSLGHYEVCLNPYPIFRRHLTIIEEEHTPQTIKNRFEDMLFLAENMNEFLILYNGPECGASAPDHMHFQAAGKEEKIANPFGMTFISDMLSSEDSVHSHLENGFTTSIGISSPNRRGIIEMFEYLYDKIVSIYHDKEPLINVIAWYGLETVNRTGGDEIKQWNCIIFLRSKHRPECYYAQGKKGLLISPAIAEMCGVFPIVREEDLDKITAKKITQIYKEVSLSQEQLKALTDQTS</sequence>
<organism evidence="7 11">
    <name type="scientific">Bacteroides thetaiotaomicron</name>
    <dbReference type="NCBI Taxonomy" id="818"/>
    <lineage>
        <taxon>Bacteria</taxon>
        <taxon>Pseudomonadati</taxon>
        <taxon>Bacteroidota</taxon>
        <taxon>Bacteroidia</taxon>
        <taxon>Bacteroidales</taxon>
        <taxon>Bacteroidaceae</taxon>
        <taxon>Bacteroides</taxon>
    </lineage>
</organism>
<dbReference type="SUPFAM" id="SSF53448">
    <property type="entry name" value="Nucleotide-diphospho-sugar transferases"/>
    <property type="match status" value="1"/>
</dbReference>
<reference evidence="9" key="3">
    <citation type="submission" date="2021-06" db="EMBL/GenBank/DDBJ databases">
        <title>Interrogation of the integrated mobile genetic elements in gut-associated Bacteroides with a consensus prediction approach.</title>
        <authorList>
            <person name="Campbell D.E."/>
            <person name="Leigh J.R."/>
            <person name="Kim T."/>
            <person name="England W."/>
            <person name="Whitaker R.J."/>
            <person name="Degnan P.H."/>
        </authorList>
    </citation>
    <scope>NUCLEOTIDE SEQUENCE</scope>
    <source>
        <strain evidence="10">VPI-3443</strain>
        <strain evidence="9">VPI-BTDOT2</strain>
    </source>
</reference>
<evidence type="ECO:0000259" key="3">
    <source>
        <dbReference type="Pfam" id="PF16269"/>
    </source>
</evidence>
<dbReference type="Pfam" id="PF00535">
    <property type="entry name" value="Glycos_transf_2"/>
    <property type="match status" value="1"/>
</dbReference>
<dbReference type="EMBL" id="WCRS01000004">
    <property type="protein sequence ID" value="KAB4475465.1"/>
    <property type="molecule type" value="Genomic_DNA"/>
</dbReference>
<dbReference type="EMBL" id="AP022660">
    <property type="protein sequence ID" value="BCA48185.1"/>
    <property type="molecule type" value="Genomic_DNA"/>
</dbReference>
<dbReference type="Proteomes" id="UP001156216">
    <property type="component" value="Chromosome"/>
</dbReference>
<dbReference type="InterPro" id="IPR046320">
    <property type="entry name" value="DUF4922"/>
</dbReference>
<proteinExistence type="predicted"/>
<gene>
    <name evidence="5" type="ORF">BatF92_01270</name>
    <name evidence="6" type="ORF">GAN59_08325</name>
    <name evidence="7" type="ORF">GAN91_13585</name>
    <name evidence="9" type="ORF">KQP59_17360</name>
    <name evidence="10" type="ORF">KQP74_14715</name>
    <name evidence="8" type="ORF">PO127_02405</name>
</gene>
<accession>C6IPL9</accession>
<reference evidence="11 12" key="1">
    <citation type="journal article" date="2019" name="Nat. Med.">
        <title>A library of human gut bacterial isolates paired with longitudinal multiomics data enables mechanistic microbiome research.</title>
        <authorList>
            <person name="Poyet M."/>
            <person name="Groussin M."/>
            <person name="Gibbons S.M."/>
            <person name="Avila-Pacheco J."/>
            <person name="Jiang X."/>
            <person name="Kearney S.M."/>
            <person name="Perrotta A.R."/>
            <person name="Berdy B."/>
            <person name="Zhao S."/>
            <person name="Lieberman T.D."/>
            <person name="Swanson P.K."/>
            <person name="Smith M."/>
            <person name="Roesemann S."/>
            <person name="Alexander J.E."/>
            <person name="Rich S.A."/>
            <person name="Livny J."/>
            <person name="Vlamakis H."/>
            <person name="Clish C."/>
            <person name="Bullock K."/>
            <person name="Deik A."/>
            <person name="Scott J."/>
            <person name="Pierce K.A."/>
            <person name="Xavier R.J."/>
            <person name="Alm E.J."/>
        </authorList>
    </citation>
    <scope>NUCLEOTIDE SEQUENCE [LARGE SCALE GENOMIC DNA]</scope>
    <source>
        <strain evidence="6 12">BIOML-A156</strain>
        <strain evidence="7 11">BIOML-A162</strain>
    </source>
</reference>
<evidence type="ECO:0000313" key="10">
    <source>
        <dbReference type="EMBL" id="UYU89203.1"/>
    </source>
</evidence>
<dbReference type="PANTHER" id="PTHR43685:SF2">
    <property type="entry name" value="GLYCOSYLTRANSFERASE 2-LIKE DOMAIN-CONTAINING PROTEIN"/>
    <property type="match status" value="1"/>
</dbReference>
<dbReference type="GO" id="GO:0016740">
    <property type="term" value="F:transferase activity"/>
    <property type="evidence" value="ECO:0007669"/>
    <property type="project" value="UniProtKB-KW"/>
</dbReference>
<evidence type="ECO:0000313" key="7">
    <source>
        <dbReference type="EMBL" id="KAB4481309.1"/>
    </source>
</evidence>
<evidence type="ECO:0000259" key="4">
    <source>
        <dbReference type="Pfam" id="PF26216"/>
    </source>
</evidence>
<dbReference type="Proteomes" id="UP001162960">
    <property type="component" value="Chromosome"/>
</dbReference>
<dbReference type="EMBL" id="JAQNVG010000003">
    <property type="protein sequence ID" value="MDC2234600.1"/>
    <property type="molecule type" value="Genomic_DNA"/>
</dbReference>
<dbReference type="PANTHER" id="PTHR43685">
    <property type="entry name" value="GLYCOSYLTRANSFERASE"/>
    <property type="match status" value="1"/>
</dbReference>
<dbReference type="RefSeq" id="WP_008762569.1">
    <property type="nucleotide sequence ID" value="NZ_AP022660.1"/>
</dbReference>
<evidence type="ECO:0000313" key="5">
    <source>
        <dbReference type="EMBL" id="BCA48185.1"/>
    </source>
</evidence>
<evidence type="ECO:0000256" key="1">
    <source>
        <dbReference type="SAM" id="Coils"/>
    </source>
</evidence>
<dbReference type="Proteomes" id="UP001217776">
    <property type="component" value="Unassembled WGS sequence"/>
</dbReference>
<dbReference type="Proteomes" id="UP000488521">
    <property type="component" value="Unassembled WGS sequence"/>
</dbReference>
<reference evidence="5 13" key="2">
    <citation type="submission" date="2020-02" db="EMBL/GenBank/DDBJ databases">
        <title>Whole-genome sequencing and comparative analysis of the genomes of Bacteroides thetaiotaomicron and Escherichia coli isolated from a healthy resident in Vietnam.</title>
        <authorList>
            <person name="Mohsin M."/>
            <person name="Tanaka K."/>
            <person name="Kawahara R."/>
            <person name="Kondo S."/>
            <person name="Noguchi H."/>
            <person name="Motooka D."/>
            <person name="Nakamura S."/>
            <person name="Khong D.T."/>
            <person name="Nguyen T.N."/>
            <person name="Tran H.T."/>
            <person name="Yamamoto Y."/>
        </authorList>
    </citation>
    <scope>NUCLEOTIDE SEQUENCE [LARGE SCALE GENOMIC DNA]</scope>
    <source>
        <strain evidence="5 13">F9-2</strain>
    </source>
</reference>
<dbReference type="EMBL" id="CP083681">
    <property type="protein sequence ID" value="UYU70040.1"/>
    <property type="molecule type" value="Genomic_DNA"/>
</dbReference>
<dbReference type="KEGG" id="btho:Btheta7330_04663"/>
<dbReference type="Proteomes" id="UP000500882">
    <property type="component" value="Chromosome"/>
</dbReference>
<feature type="domain" description="DUF4922" evidence="3">
    <location>
        <begin position="500"/>
        <end position="649"/>
    </location>
</feature>
<feature type="coiled-coil region" evidence="1">
    <location>
        <begin position="498"/>
        <end position="528"/>
    </location>
</feature>
<dbReference type="EMBL" id="WCRY01000012">
    <property type="protein sequence ID" value="KAB4481309.1"/>
    <property type="molecule type" value="Genomic_DNA"/>
</dbReference>
<evidence type="ECO:0000259" key="2">
    <source>
        <dbReference type="Pfam" id="PF00535"/>
    </source>
</evidence>
<evidence type="ECO:0000313" key="11">
    <source>
        <dbReference type="Proteomes" id="UP000436858"/>
    </source>
</evidence>
<keyword evidence="1" id="KW-0175">Coiled coil</keyword>
<dbReference type="Pfam" id="PF26216">
    <property type="entry name" value="GDPGP1_C"/>
    <property type="match status" value="1"/>
</dbReference>
<protein>
    <submittedName>
        <fullName evidence="7">DUF4922 domain-containing protein</fullName>
    </submittedName>
    <submittedName>
        <fullName evidence="5">Glycosyl transferase</fullName>
    </submittedName>
</protein>
<evidence type="ECO:0000313" key="12">
    <source>
        <dbReference type="Proteomes" id="UP000488521"/>
    </source>
</evidence>
<dbReference type="Gene3D" id="3.90.550.10">
    <property type="entry name" value="Spore Coat Polysaccharide Biosynthesis Protein SpsA, Chain A"/>
    <property type="match status" value="1"/>
</dbReference>
<dbReference type="OMA" id="REVQIEM"/>
<dbReference type="InterPro" id="IPR050834">
    <property type="entry name" value="Glycosyltransf_2"/>
</dbReference>
<dbReference type="AlphaFoldDB" id="A0A0N7IAY4"/>
<dbReference type="GeneID" id="60924793"/>
<evidence type="ECO:0000313" key="6">
    <source>
        <dbReference type="EMBL" id="KAB4475465.1"/>
    </source>
</evidence>
<evidence type="ECO:0000313" key="9">
    <source>
        <dbReference type="EMBL" id="UYU70040.1"/>
    </source>
</evidence>
<dbReference type="EMBL" id="CP083685">
    <property type="protein sequence ID" value="UYU89203.1"/>
    <property type="molecule type" value="Genomic_DNA"/>
</dbReference>
<dbReference type="InterPro" id="IPR058865">
    <property type="entry name" value="GDPGP1_C"/>
</dbReference>
<dbReference type="InterPro" id="IPR029044">
    <property type="entry name" value="Nucleotide-diphossugar_trans"/>
</dbReference>
<keyword evidence="5" id="KW-0808">Transferase</keyword>
<feature type="domain" description="GDPGP1-like C-terminal" evidence="4">
    <location>
        <begin position="764"/>
        <end position="811"/>
    </location>
</feature>
<evidence type="ECO:0000313" key="8">
    <source>
        <dbReference type="EMBL" id="MDC2234600.1"/>
    </source>
</evidence>
<reference evidence="8" key="4">
    <citation type="submission" date="2022-10" db="EMBL/GenBank/DDBJ databases">
        <title>Human gut microbiome strain richness.</title>
        <authorList>
            <person name="Chen-Liaw A."/>
        </authorList>
    </citation>
    <scope>NUCLEOTIDE SEQUENCE</scope>
    <source>
        <strain evidence="8">1001283st1_A3_1001283B150304_161114</strain>
    </source>
</reference>
<dbReference type="InterPro" id="IPR001173">
    <property type="entry name" value="Glyco_trans_2-like"/>
</dbReference>
<evidence type="ECO:0000313" key="13">
    <source>
        <dbReference type="Proteomes" id="UP000500882"/>
    </source>
</evidence>
<name>A0A0N7IAY4_BACT4</name>
<dbReference type="Proteomes" id="UP000436858">
    <property type="component" value="Unassembled WGS sequence"/>
</dbReference>
<accession>A0A0N7IAY4</accession>
<feature type="domain" description="Glycosyltransferase 2-like" evidence="2">
    <location>
        <begin position="250"/>
        <end position="371"/>
    </location>
</feature>
<dbReference type="Pfam" id="PF16269">
    <property type="entry name" value="DUF4922"/>
    <property type="match status" value="1"/>
</dbReference>